<reference evidence="3 4" key="1">
    <citation type="submission" date="2016-09" db="EMBL/GenBank/DDBJ databases">
        <authorList>
            <person name="Capua I."/>
            <person name="De Benedictis P."/>
            <person name="Joannis T."/>
            <person name="Lombin L.H."/>
            <person name="Cattoli G."/>
        </authorList>
    </citation>
    <scope>NUCLEOTIDE SEQUENCE [LARGE SCALE GENOMIC DNA]</scope>
    <source>
        <strain evidence="3 4">A7P-90m</strain>
    </source>
</reference>
<evidence type="ECO:0000256" key="1">
    <source>
        <dbReference type="SAM" id="MobiDB-lite"/>
    </source>
</evidence>
<accession>A0A1G6NDR7</accession>
<dbReference type="Proteomes" id="UP000199452">
    <property type="component" value="Unassembled WGS sequence"/>
</dbReference>
<dbReference type="AlphaFoldDB" id="A0A1G6NDR7"/>
<gene>
    <name evidence="3" type="ORF">SAMN05216323_104211</name>
</gene>
<feature type="compositionally biased region" description="Basic and acidic residues" evidence="1">
    <location>
        <begin position="132"/>
        <end position="142"/>
    </location>
</feature>
<dbReference type="OrthoDB" id="799522at2"/>
<name>A0A1G6NDR7_9BACT</name>
<feature type="region of interest" description="Disordered" evidence="1">
    <location>
        <begin position="116"/>
        <end position="142"/>
    </location>
</feature>
<evidence type="ECO:0000313" key="4">
    <source>
        <dbReference type="Proteomes" id="UP000199452"/>
    </source>
</evidence>
<dbReference type="EMBL" id="FMYP01000042">
    <property type="protein sequence ID" value="SDC65476.1"/>
    <property type="molecule type" value="Genomic_DNA"/>
</dbReference>
<organism evidence="3 4">
    <name type="scientific">Williamwhitmania taraxaci</name>
    <dbReference type="NCBI Taxonomy" id="1640674"/>
    <lineage>
        <taxon>Bacteria</taxon>
        <taxon>Pseudomonadati</taxon>
        <taxon>Bacteroidota</taxon>
        <taxon>Bacteroidia</taxon>
        <taxon>Bacteroidales</taxon>
        <taxon>Williamwhitmaniaceae</taxon>
        <taxon>Williamwhitmania</taxon>
    </lineage>
</organism>
<dbReference type="RefSeq" id="WP_092439054.1">
    <property type="nucleotide sequence ID" value="NZ_FMYP01000042.1"/>
</dbReference>
<keyword evidence="4" id="KW-1185">Reference proteome</keyword>
<feature type="chain" id="PRO_5011454914" evidence="2">
    <location>
        <begin position="19"/>
        <end position="142"/>
    </location>
</feature>
<evidence type="ECO:0000313" key="3">
    <source>
        <dbReference type="EMBL" id="SDC65476.1"/>
    </source>
</evidence>
<sequence length="142" mass="16388">MKTLAKIVSFTTLMLVFAALNGVAQRVEKGRNHNGRHNKVVVVKRGNHHRGRVALYHPRWAPRATFAHRWVFFPYHNFYWDNVRAVYVYKENTVWVTNAEAPASLSKVDLEKEKHVELTDADDSNDSVEVSNDDHLKAYGDK</sequence>
<proteinExistence type="predicted"/>
<keyword evidence="2" id="KW-0732">Signal</keyword>
<feature type="signal peptide" evidence="2">
    <location>
        <begin position="1"/>
        <end position="18"/>
    </location>
</feature>
<evidence type="ECO:0000256" key="2">
    <source>
        <dbReference type="SAM" id="SignalP"/>
    </source>
</evidence>
<protein>
    <submittedName>
        <fullName evidence="3">Uncharacterized protein</fullName>
    </submittedName>
</protein>